<dbReference type="PANTHER" id="PTHR42776:SF27">
    <property type="entry name" value="DIPEPTIDYL PEPTIDASE FAMILY MEMBER 6"/>
    <property type="match status" value="1"/>
</dbReference>
<evidence type="ECO:0000313" key="3">
    <source>
        <dbReference type="EMBL" id="RUO77707.1"/>
    </source>
</evidence>
<dbReference type="Gene3D" id="3.40.50.1820">
    <property type="entry name" value="alpha/beta hydrolase"/>
    <property type="match status" value="1"/>
</dbReference>
<evidence type="ECO:0000313" key="4">
    <source>
        <dbReference type="Proteomes" id="UP000287908"/>
    </source>
</evidence>
<keyword evidence="1" id="KW-0378">Hydrolase</keyword>
<dbReference type="GO" id="GO:0006508">
    <property type="term" value="P:proteolysis"/>
    <property type="evidence" value="ECO:0007669"/>
    <property type="project" value="InterPro"/>
</dbReference>
<dbReference type="Pfam" id="PF00326">
    <property type="entry name" value="Peptidase_S9"/>
    <property type="match status" value="1"/>
</dbReference>
<dbReference type="Proteomes" id="UP000287908">
    <property type="component" value="Unassembled WGS sequence"/>
</dbReference>
<dbReference type="EMBL" id="PIQF01000001">
    <property type="protein sequence ID" value="RUO77707.1"/>
    <property type="molecule type" value="Genomic_DNA"/>
</dbReference>
<dbReference type="PANTHER" id="PTHR42776">
    <property type="entry name" value="SERINE PEPTIDASE S9 FAMILY MEMBER"/>
    <property type="match status" value="1"/>
</dbReference>
<dbReference type="AlphaFoldDB" id="A0A432ZI68"/>
<gene>
    <name evidence="3" type="ORF">CWI81_04310</name>
</gene>
<comment type="caution">
    <text evidence="3">The sequence shown here is derived from an EMBL/GenBank/DDBJ whole genome shotgun (WGS) entry which is preliminary data.</text>
</comment>
<dbReference type="OrthoDB" id="4269629at2"/>
<proteinExistence type="predicted"/>
<dbReference type="GO" id="GO:0004252">
    <property type="term" value="F:serine-type endopeptidase activity"/>
    <property type="evidence" value="ECO:0007669"/>
    <property type="project" value="TreeGrafter"/>
</dbReference>
<sequence>MIIIILIIYEDGDIAERDSGQKYLRRVLGEDEQELKANSPVNLVNNIKADLFLVHGAKDVRVPISHYEQLTTALDKIGKPYQSLVKDDEGHGFQKEENKFDLYPRLIKFFDQHIGD</sequence>
<evidence type="ECO:0000256" key="1">
    <source>
        <dbReference type="ARBA" id="ARBA00022801"/>
    </source>
</evidence>
<dbReference type="RefSeq" id="WP_126783976.1">
    <property type="nucleotide sequence ID" value="NZ_PIQF01000001.1"/>
</dbReference>
<keyword evidence="4" id="KW-1185">Reference proteome</keyword>
<evidence type="ECO:0000259" key="2">
    <source>
        <dbReference type="Pfam" id="PF00326"/>
    </source>
</evidence>
<dbReference type="InterPro" id="IPR001375">
    <property type="entry name" value="Peptidase_S9_cat"/>
</dbReference>
<organism evidence="3 4">
    <name type="scientific">Idiomarina seosinensis</name>
    <dbReference type="NCBI Taxonomy" id="281739"/>
    <lineage>
        <taxon>Bacteria</taxon>
        <taxon>Pseudomonadati</taxon>
        <taxon>Pseudomonadota</taxon>
        <taxon>Gammaproteobacteria</taxon>
        <taxon>Alteromonadales</taxon>
        <taxon>Idiomarinaceae</taxon>
        <taxon>Idiomarina</taxon>
    </lineage>
</organism>
<reference evidence="3 4" key="1">
    <citation type="journal article" date="2011" name="Front. Microbiol.">
        <title>Genomic signatures of strain selection and enhancement in Bacillus atrophaeus var. globigii, a historical biowarfare simulant.</title>
        <authorList>
            <person name="Gibbons H.S."/>
            <person name="Broomall S.M."/>
            <person name="McNew L.A."/>
            <person name="Daligault H."/>
            <person name="Chapman C."/>
            <person name="Bruce D."/>
            <person name="Karavis M."/>
            <person name="Krepps M."/>
            <person name="McGregor P.A."/>
            <person name="Hong C."/>
            <person name="Park K.H."/>
            <person name="Akmal A."/>
            <person name="Feldman A."/>
            <person name="Lin J.S."/>
            <person name="Chang W.E."/>
            <person name="Higgs B.W."/>
            <person name="Demirev P."/>
            <person name="Lindquist J."/>
            <person name="Liem A."/>
            <person name="Fochler E."/>
            <person name="Read T.D."/>
            <person name="Tapia R."/>
            <person name="Johnson S."/>
            <person name="Bishop-Lilly K.A."/>
            <person name="Detter C."/>
            <person name="Han C."/>
            <person name="Sozhamannan S."/>
            <person name="Rosenzweig C.N."/>
            <person name="Skowronski E.W."/>
        </authorList>
    </citation>
    <scope>NUCLEOTIDE SEQUENCE [LARGE SCALE GENOMIC DNA]</scope>
    <source>
        <strain evidence="3 4">CL-SP19</strain>
    </source>
</reference>
<accession>A0A432ZI68</accession>
<name>A0A432ZI68_9GAMM</name>
<dbReference type="InterPro" id="IPR029058">
    <property type="entry name" value="AB_hydrolase_fold"/>
</dbReference>
<dbReference type="SUPFAM" id="SSF53474">
    <property type="entry name" value="alpha/beta-Hydrolases"/>
    <property type="match status" value="1"/>
</dbReference>
<protein>
    <recommendedName>
        <fullName evidence="2">Peptidase S9 prolyl oligopeptidase catalytic domain-containing protein</fullName>
    </recommendedName>
</protein>
<feature type="domain" description="Peptidase S9 prolyl oligopeptidase catalytic" evidence="2">
    <location>
        <begin position="30"/>
        <end position="115"/>
    </location>
</feature>